<dbReference type="InterPro" id="IPR001375">
    <property type="entry name" value="Peptidase_S9_cat"/>
</dbReference>
<evidence type="ECO:0000313" key="3">
    <source>
        <dbReference type="Proteomes" id="UP000320244"/>
    </source>
</evidence>
<keyword evidence="3" id="KW-1185">Reference proteome</keyword>
<name>A0A563E0C0_9MICO</name>
<sequence>MGANGVTTAPFGTWRSPLTAAALAQSSLSLSEPATDGDDVYWLEGRPSEGGRTVLVRHRGGGRADVTPAPFDVRSRVHEYGGGGYAVRDGVVVFVNFTDQRIYRLAAADDAPQAITAAGSMRYGGLHLDLGRRCVYAVREDHGGTGEPVNTLVRVSLDAADQRGTVVVEGSDFVSHPGVSPDGRRLTWVQWDHPNMPWDDTRVCIGVLDDMGDVIATRVAAAGSHESVDEPRWAPDGRLVWLSDRSGFANLYAEDLTSGEITCLLPRDLDFGVPGWSLGTSTFGFTEGGDIICSWLEDGFGHLGVLDAAHGTVRELDAGATAYRSVAVGGRRVVCVASFADKPSAVITLSADADRAEPLQSASRQETDPGYVSRPEPVQWHNESGQEVYGFYYPPVNPEFTAPAGERPPLLVMSHGGPTSRTAPVLTAATQYWTTRGFAVLDVNYGGSTGYGRAYRERLKGSWGVTDVDDCASGALAMADQGRADRHRLAIRGGSAGGFTTLAALTFTDVFAAGASHFGISDLTTLAKDTHKFESRYGDGLVGPYPQAAQLYEQRSPINHIDQLSSPMILLQGTEDKVVPPSQAMAMADALKAKGIPVRLVLFEGEGHGFRKAENIIAALESEEQFYAEVLLDPA</sequence>
<dbReference type="InterPro" id="IPR029058">
    <property type="entry name" value="AB_hydrolase_fold"/>
</dbReference>
<organism evidence="2 3">
    <name type="scientific">Leekyejoonella antrihumi</name>
    <dbReference type="NCBI Taxonomy" id="1660198"/>
    <lineage>
        <taxon>Bacteria</taxon>
        <taxon>Bacillati</taxon>
        <taxon>Actinomycetota</taxon>
        <taxon>Actinomycetes</taxon>
        <taxon>Micrococcales</taxon>
        <taxon>Dermacoccaceae</taxon>
        <taxon>Leekyejoonella</taxon>
    </lineage>
</organism>
<dbReference type="EMBL" id="VCQV01000016">
    <property type="protein sequence ID" value="TWP35835.1"/>
    <property type="molecule type" value="Genomic_DNA"/>
</dbReference>
<dbReference type="Gene3D" id="2.120.10.30">
    <property type="entry name" value="TolB, C-terminal domain"/>
    <property type="match status" value="1"/>
</dbReference>
<accession>A0A563E0C0</accession>
<reference evidence="2 3" key="1">
    <citation type="submission" date="2019-05" db="EMBL/GenBank/DDBJ databases">
        <authorList>
            <person name="Lee S.D."/>
        </authorList>
    </citation>
    <scope>NUCLEOTIDE SEQUENCE [LARGE SCALE GENOMIC DNA]</scope>
    <source>
        <strain evidence="2 3">C5-26</strain>
    </source>
</reference>
<dbReference type="Pfam" id="PF00326">
    <property type="entry name" value="Peptidase_S9"/>
    <property type="match status" value="1"/>
</dbReference>
<dbReference type="GO" id="GO:0008236">
    <property type="term" value="F:serine-type peptidase activity"/>
    <property type="evidence" value="ECO:0007669"/>
    <property type="project" value="InterPro"/>
</dbReference>
<evidence type="ECO:0000259" key="1">
    <source>
        <dbReference type="Pfam" id="PF00326"/>
    </source>
</evidence>
<evidence type="ECO:0000313" key="2">
    <source>
        <dbReference type="EMBL" id="TWP35835.1"/>
    </source>
</evidence>
<comment type="caution">
    <text evidence="2">The sequence shown here is derived from an EMBL/GenBank/DDBJ whole genome shotgun (WGS) entry which is preliminary data.</text>
</comment>
<feature type="domain" description="Peptidase S9 prolyl oligopeptidase catalytic" evidence="1">
    <location>
        <begin position="428"/>
        <end position="631"/>
    </location>
</feature>
<dbReference type="PANTHER" id="PTHR43056">
    <property type="entry name" value="PEPTIDASE S9 PROLYL OLIGOPEPTIDASE"/>
    <property type="match status" value="1"/>
</dbReference>
<dbReference type="InterPro" id="IPR050585">
    <property type="entry name" value="Xaa-Pro_dipeptidyl-ppase/CocE"/>
</dbReference>
<dbReference type="InterPro" id="IPR011659">
    <property type="entry name" value="WD40"/>
</dbReference>
<proteinExistence type="predicted"/>
<dbReference type="Proteomes" id="UP000320244">
    <property type="component" value="Unassembled WGS sequence"/>
</dbReference>
<dbReference type="RefSeq" id="WP_146317114.1">
    <property type="nucleotide sequence ID" value="NZ_VCQV01000016.1"/>
</dbReference>
<dbReference type="GO" id="GO:0006508">
    <property type="term" value="P:proteolysis"/>
    <property type="evidence" value="ECO:0007669"/>
    <property type="project" value="InterPro"/>
</dbReference>
<dbReference type="AlphaFoldDB" id="A0A563E0C0"/>
<dbReference type="SUPFAM" id="SSF82171">
    <property type="entry name" value="DPP6 N-terminal domain-like"/>
    <property type="match status" value="1"/>
</dbReference>
<dbReference type="SUPFAM" id="SSF53474">
    <property type="entry name" value="alpha/beta-Hydrolases"/>
    <property type="match status" value="1"/>
</dbReference>
<dbReference type="Gene3D" id="3.40.50.1820">
    <property type="entry name" value="alpha/beta hydrolase"/>
    <property type="match status" value="1"/>
</dbReference>
<dbReference type="InterPro" id="IPR011042">
    <property type="entry name" value="6-blade_b-propeller_TolB-like"/>
</dbReference>
<protein>
    <submittedName>
        <fullName evidence="2">S9 family peptidase</fullName>
    </submittedName>
</protein>
<gene>
    <name evidence="2" type="ORF">FGL98_12585</name>
</gene>
<dbReference type="OrthoDB" id="128799at2"/>
<dbReference type="Pfam" id="PF07676">
    <property type="entry name" value="PD40"/>
    <property type="match status" value="1"/>
</dbReference>
<reference evidence="2 3" key="2">
    <citation type="submission" date="2019-08" db="EMBL/GenBank/DDBJ databases">
        <title>Jejuicoccus antrihumi gen. nov., sp. nov., a new member of the family Dermacoccaceae isolated from a cave.</title>
        <authorList>
            <person name="Schumann P."/>
            <person name="Kim I.S."/>
        </authorList>
    </citation>
    <scope>NUCLEOTIDE SEQUENCE [LARGE SCALE GENOMIC DNA]</scope>
    <source>
        <strain evidence="2 3">C5-26</strain>
    </source>
</reference>
<dbReference type="PANTHER" id="PTHR43056:SF5">
    <property type="entry name" value="PEPTIDASE S9 PROLYL OLIGOPEPTIDASE CATALYTIC DOMAIN-CONTAINING PROTEIN"/>
    <property type="match status" value="1"/>
</dbReference>